<keyword evidence="1" id="KW-0812">Transmembrane</keyword>
<dbReference type="RefSeq" id="WP_013506634.1">
    <property type="nucleotide sequence ID" value="NC_014836.1"/>
</dbReference>
<dbReference type="Proteomes" id="UP000002572">
    <property type="component" value="Chromosome"/>
</dbReference>
<organism evidence="2 3">
    <name type="scientific">Desulfurispirillum indicum (strain ATCC BAA-1389 / DSM 22839 / S5)</name>
    <dbReference type="NCBI Taxonomy" id="653733"/>
    <lineage>
        <taxon>Bacteria</taxon>
        <taxon>Pseudomonadati</taxon>
        <taxon>Chrysiogenota</taxon>
        <taxon>Chrysiogenia</taxon>
        <taxon>Chrysiogenales</taxon>
        <taxon>Chrysiogenaceae</taxon>
        <taxon>Desulfurispirillum</taxon>
    </lineage>
</organism>
<proteinExistence type="predicted"/>
<evidence type="ECO:0000313" key="2">
    <source>
        <dbReference type="EMBL" id="ADU66754.1"/>
    </source>
</evidence>
<keyword evidence="1" id="KW-1133">Transmembrane helix</keyword>
<evidence type="ECO:0000313" key="3">
    <source>
        <dbReference type="Proteomes" id="UP000002572"/>
    </source>
</evidence>
<keyword evidence="1" id="KW-0472">Membrane</keyword>
<accession>E6W2K4</accession>
<keyword evidence="3" id="KW-1185">Reference proteome</keyword>
<reference evidence="2 3" key="1">
    <citation type="submission" date="2010-12" db="EMBL/GenBank/DDBJ databases">
        <title>Complete sequence of Desulfurispirillum indicum S5.</title>
        <authorList>
            <consortium name="US DOE Joint Genome Institute"/>
            <person name="Lucas S."/>
            <person name="Copeland A."/>
            <person name="Lapidus A."/>
            <person name="Cheng J.-F."/>
            <person name="Goodwin L."/>
            <person name="Pitluck S."/>
            <person name="Chertkov O."/>
            <person name="Held B."/>
            <person name="Detter J.C."/>
            <person name="Han C."/>
            <person name="Tapia R."/>
            <person name="Land M."/>
            <person name="Hauser L."/>
            <person name="Kyrpides N."/>
            <person name="Ivanova N."/>
            <person name="Mikhailova N."/>
            <person name="Haggblom M."/>
            <person name="Rauschenbach I."/>
            <person name="Bini E."/>
            <person name="Woyke T."/>
        </authorList>
    </citation>
    <scope>NUCLEOTIDE SEQUENCE [LARGE SCALE GENOMIC DNA]</scope>
    <source>
        <strain evidence="3">ATCC BAA-1389 / DSM 22839 / S5</strain>
    </source>
</reference>
<dbReference type="InParanoid" id="E6W2K4"/>
<dbReference type="HOGENOM" id="CLU_188211_1_0_0"/>
<sequence>MKKPPKHSQRELAKLAMTASLGLTVITALFMKGKMAKRLHTGAGIALIASSIWHHQLYQPVKPSKEVREFPAGEENRL</sequence>
<protein>
    <submittedName>
        <fullName evidence="2">Uncharacterized protein</fullName>
    </submittedName>
</protein>
<dbReference type="OrthoDB" id="5460567at2"/>
<gene>
    <name evidence="2" type="ordered locus">Selin_2034</name>
</gene>
<dbReference type="KEGG" id="din:Selin_2034"/>
<name>E6W2K4_DESIS</name>
<dbReference type="AlphaFoldDB" id="E6W2K4"/>
<dbReference type="eggNOG" id="ENOG5033EAB">
    <property type="taxonomic scope" value="Bacteria"/>
</dbReference>
<feature type="transmembrane region" description="Helical" evidence="1">
    <location>
        <begin position="12"/>
        <end position="31"/>
    </location>
</feature>
<dbReference type="EMBL" id="CP002432">
    <property type="protein sequence ID" value="ADU66754.1"/>
    <property type="molecule type" value="Genomic_DNA"/>
</dbReference>
<evidence type="ECO:0000256" key="1">
    <source>
        <dbReference type="SAM" id="Phobius"/>
    </source>
</evidence>
<dbReference type="STRING" id="653733.Selin_2034"/>